<dbReference type="Proteomes" id="UP000037392">
    <property type="component" value="Unassembled WGS sequence"/>
</dbReference>
<dbReference type="InterPro" id="IPR039421">
    <property type="entry name" value="Type_1_exporter"/>
</dbReference>
<dbReference type="FunFam" id="3.40.50.300:FF:000221">
    <property type="entry name" value="Multidrug ABC transporter ATP-binding protein"/>
    <property type="match status" value="1"/>
</dbReference>
<dbReference type="RefSeq" id="WP_007869046.1">
    <property type="nucleotide sequence ID" value="NZ_KQ235884.1"/>
</dbReference>
<keyword evidence="3" id="KW-1003">Cell membrane</keyword>
<evidence type="ECO:0000256" key="6">
    <source>
        <dbReference type="ARBA" id="ARBA00022840"/>
    </source>
</evidence>
<dbReference type="SUPFAM" id="SSF52540">
    <property type="entry name" value="P-loop containing nucleoside triphosphate hydrolases"/>
    <property type="match status" value="1"/>
</dbReference>
<dbReference type="PROSITE" id="PS00211">
    <property type="entry name" value="ABC_TRANSPORTER_1"/>
    <property type="match status" value="1"/>
</dbReference>
<evidence type="ECO:0000259" key="11">
    <source>
        <dbReference type="PROSITE" id="PS50929"/>
    </source>
</evidence>
<comment type="caution">
    <text evidence="12">The sequence shown here is derived from an EMBL/GenBank/DDBJ whole genome shotgun (WGS) entry which is preliminary data.</text>
</comment>
<keyword evidence="5" id="KW-0547">Nucleotide-binding</keyword>
<feature type="transmembrane region" description="Helical" evidence="9">
    <location>
        <begin position="278"/>
        <end position="296"/>
    </location>
</feature>
<evidence type="ECO:0000313" key="13">
    <source>
        <dbReference type="Proteomes" id="UP000037392"/>
    </source>
</evidence>
<dbReference type="PROSITE" id="PS50929">
    <property type="entry name" value="ABC_TM1F"/>
    <property type="match status" value="1"/>
</dbReference>
<name>A0A0J9BPD3_9FIRM</name>
<feature type="transmembrane region" description="Helical" evidence="9">
    <location>
        <begin position="235"/>
        <end position="258"/>
    </location>
</feature>
<dbReference type="GO" id="GO:0016887">
    <property type="term" value="F:ATP hydrolysis activity"/>
    <property type="evidence" value="ECO:0007669"/>
    <property type="project" value="InterPro"/>
</dbReference>
<dbReference type="Pfam" id="PF00664">
    <property type="entry name" value="ABC_membrane"/>
    <property type="match status" value="1"/>
</dbReference>
<dbReference type="Pfam" id="PF00005">
    <property type="entry name" value="ABC_tran"/>
    <property type="match status" value="1"/>
</dbReference>
<dbReference type="InterPro" id="IPR003593">
    <property type="entry name" value="AAA+_ATPase"/>
</dbReference>
<dbReference type="AlphaFoldDB" id="A0A0J9BPD3"/>
<gene>
    <name evidence="12" type="ORF">HMPREF9470_04973</name>
</gene>
<evidence type="ECO:0000256" key="1">
    <source>
        <dbReference type="ARBA" id="ARBA00004651"/>
    </source>
</evidence>
<comment type="subcellular location">
    <subcellularLocation>
        <location evidence="1">Cell membrane</location>
        <topology evidence="1">Multi-pass membrane protein</topology>
    </subcellularLocation>
</comment>
<keyword evidence="6" id="KW-0067">ATP-binding</keyword>
<dbReference type="OrthoDB" id="9762778at2"/>
<dbReference type="Gene3D" id="3.40.50.300">
    <property type="entry name" value="P-loop containing nucleotide triphosphate hydrolases"/>
    <property type="match status" value="1"/>
</dbReference>
<dbReference type="SMART" id="SM00382">
    <property type="entry name" value="AAA"/>
    <property type="match status" value="1"/>
</dbReference>
<dbReference type="Gene3D" id="1.20.1560.10">
    <property type="entry name" value="ABC transporter type 1, transmembrane domain"/>
    <property type="match status" value="1"/>
</dbReference>
<evidence type="ECO:0000313" key="12">
    <source>
        <dbReference type="EMBL" id="KMW14034.1"/>
    </source>
</evidence>
<feature type="domain" description="ABC transmembrane type-1" evidence="11">
    <location>
        <begin position="19"/>
        <end position="298"/>
    </location>
</feature>
<proteinExistence type="predicted"/>
<evidence type="ECO:0000256" key="7">
    <source>
        <dbReference type="ARBA" id="ARBA00022989"/>
    </source>
</evidence>
<feature type="transmembrane region" description="Helical" evidence="9">
    <location>
        <begin position="155"/>
        <end position="174"/>
    </location>
</feature>
<dbReference type="GO" id="GO:0005524">
    <property type="term" value="F:ATP binding"/>
    <property type="evidence" value="ECO:0007669"/>
    <property type="project" value="UniProtKB-KW"/>
</dbReference>
<protein>
    <recommendedName>
        <fullName evidence="14">ABC transporter</fullName>
    </recommendedName>
</protein>
<dbReference type="GO" id="GO:0005886">
    <property type="term" value="C:plasma membrane"/>
    <property type="evidence" value="ECO:0007669"/>
    <property type="project" value="UniProtKB-SubCell"/>
</dbReference>
<dbReference type="EMBL" id="ADLK01000042">
    <property type="protein sequence ID" value="KMW14034.1"/>
    <property type="molecule type" value="Genomic_DNA"/>
</dbReference>
<dbReference type="PANTHER" id="PTHR43394:SF1">
    <property type="entry name" value="ATP-BINDING CASSETTE SUB-FAMILY B MEMBER 10, MITOCHONDRIAL"/>
    <property type="match status" value="1"/>
</dbReference>
<dbReference type="PROSITE" id="PS50893">
    <property type="entry name" value="ABC_TRANSPORTER_2"/>
    <property type="match status" value="1"/>
</dbReference>
<keyword evidence="4 9" id="KW-0812">Transmembrane</keyword>
<evidence type="ECO:0000256" key="4">
    <source>
        <dbReference type="ARBA" id="ARBA00022692"/>
    </source>
</evidence>
<feature type="domain" description="ABC transporter" evidence="10">
    <location>
        <begin position="332"/>
        <end position="567"/>
    </location>
</feature>
<dbReference type="GO" id="GO:0015421">
    <property type="term" value="F:ABC-type oligopeptide transporter activity"/>
    <property type="evidence" value="ECO:0007669"/>
    <property type="project" value="TreeGrafter"/>
</dbReference>
<dbReference type="PANTHER" id="PTHR43394">
    <property type="entry name" value="ATP-DEPENDENT PERMEASE MDL1, MITOCHONDRIAL"/>
    <property type="match status" value="1"/>
</dbReference>
<dbReference type="PATRIC" id="fig|742734.4.peg.5322"/>
<evidence type="ECO:0008006" key="14">
    <source>
        <dbReference type="Google" id="ProtNLM"/>
    </source>
</evidence>
<reference evidence="12 13" key="1">
    <citation type="submission" date="2011-04" db="EMBL/GenBank/DDBJ databases">
        <title>The Genome Sequence of Clostridium citroniae WAL-19142.</title>
        <authorList>
            <consortium name="The Broad Institute Genome Sequencing Platform"/>
            <person name="Earl A."/>
            <person name="Ward D."/>
            <person name="Feldgarden M."/>
            <person name="Gevers D."/>
            <person name="Warren Y.A."/>
            <person name="Tyrrell K.L."/>
            <person name="Citron D.M."/>
            <person name="Goldstein E.J."/>
            <person name="Daigneault M."/>
            <person name="Allen-Vercoe E."/>
            <person name="Young S.K."/>
            <person name="Zeng Q."/>
            <person name="Gargeya S."/>
            <person name="Fitzgerald M."/>
            <person name="Haas B."/>
            <person name="Abouelleil A."/>
            <person name="Alvarado L."/>
            <person name="Arachchi H.M."/>
            <person name="Berlin A."/>
            <person name="Brown A."/>
            <person name="Chapman S.B."/>
            <person name="Chen Z."/>
            <person name="Dunbar C."/>
            <person name="Freedman E."/>
            <person name="Gearin G."/>
            <person name="Gellesch M."/>
            <person name="Goldberg J."/>
            <person name="Griggs A."/>
            <person name="Gujja S."/>
            <person name="Heilman E.R."/>
            <person name="Heiman D."/>
            <person name="Howarth C."/>
            <person name="Larson L."/>
            <person name="Lui A."/>
            <person name="MacDonald P.J."/>
            <person name="Mehta T."/>
            <person name="Montmayeur A."/>
            <person name="Murphy C."/>
            <person name="Neiman D."/>
            <person name="Pearson M."/>
            <person name="Priest M."/>
            <person name="Roberts A."/>
            <person name="Saif S."/>
            <person name="Shea T."/>
            <person name="Shenoy N."/>
            <person name="Sisk P."/>
            <person name="Stolte C."/>
            <person name="Sykes S."/>
            <person name="White J."/>
            <person name="Yandava C."/>
            <person name="Wortman J."/>
            <person name="Nusbaum C."/>
            <person name="Birren B."/>
        </authorList>
    </citation>
    <scope>NUCLEOTIDE SEQUENCE [LARGE SCALE GENOMIC DNA]</scope>
    <source>
        <strain evidence="12 13">WAL-19142</strain>
    </source>
</reference>
<dbReference type="InterPro" id="IPR003439">
    <property type="entry name" value="ABC_transporter-like_ATP-bd"/>
</dbReference>
<dbReference type="InterPro" id="IPR027417">
    <property type="entry name" value="P-loop_NTPase"/>
</dbReference>
<dbReference type="CDD" id="cd18548">
    <property type="entry name" value="ABC_6TM_Tm287_like"/>
    <property type="match status" value="1"/>
</dbReference>
<keyword evidence="7 9" id="KW-1133">Transmembrane helix</keyword>
<evidence type="ECO:0000256" key="3">
    <source>
        <dbReference type="ARBA" id="ARBA00022475"/>
    </source>
</evidence>
<evidence type="ECO:0000256" key="8">
    <source>
        <dbReference type="ARBA" id="ARBA00023136"/>
    </source>
</evidence>
<evidence type="ECO:0000256" key="5">
    <source>
        <dbReference type="ARBA" id="ARBA00022741"/>
    </source>
</evidence>
<sequence length="576" mass="64585">MYLILHYLKRYKTYVFFNILAILGFAAAELGIPTIVSRMIDNGIVLNDRAYIYKMGAAILAVAIAGGIGNVLLAYCSSQVSTRITRDIRNDIFRKAQEFSHTEYNKFGISSMITRTTNDAFILMQFINIILRTALLTPIMIIISMFMVIRTSVTLSMVIGGCVPVICLGVYLVARTSNPISTRQQKGLDRLNRITRENLTGVRVIRAFCKDEYETERFSDANEDYAKNARKLFKLMSVTQPSFFLLLNLAVSIVFILSSRLIDMGSLQVGNLVAFQEYMFHAMFSMMLFSLVFVMYPRAEISARRIKELLDEQPLIQNPKNPVLSGDESGTLVFDHVSFQYPDGEAPVLRDITFEAGRGDTVAFIGSTGSGKSTLINLIPRFYDISSGSIRIDNVDVRKYDLKALREKIGFIPQKALLFTGSITENIRYGKHDAVRSEVEHSAKVAQAYDFITEKPHQFDEMIEEGGGNVSGGQRQRLSIARAVVRKPDIYIFDDSFSALDFKTDANLRKKLKEETKGAITLIVAQRVTSIMDATKIIVLNEGVVVGMGTHRELLKSCSIYHEIATSQLSEEELAQ</sequence>
<dbReference type="InterPro" id="IPR011527">
    <property type="entry name" value="ABC1_TM_dom"/>
</dbReference>
<dbReference type="GeneID" id="93164809"/>
<dbReference type="InterPro" id="IPR017871">
    <property type="entry name" value="ABC_transporter-like_CS"/>
</dbReference>
<keyword evidence="8 9" id="KW-0472">Membrane</keyword>
<accession>A0A0J9BPD3</accession>
<feature type="transmembrane region" description="Helical" evidence="9">
    <location>
        <begin position="129"/>
        <end position="149"/>
    </location>
</feature>
<organism evidence="12 13">
    <name type="scientific">[Clostridium] citroniae WAL-19142</name>
    <dbReference type="NCBI Taxonomy" id="742734"/>
    <lineage>
        <taxon>Bacteria</taxon>
        <taxon>Bacillati</taxon>
        <taxon>Bacillota</taxon>
        <taxon>Clostridia</taxon>
        <taxon>Lachnospirales</taxon>
        <taxon>Lachnospiraceae</taxon>
        <taxon>Enterocloster</taxon>
    </lineage>
</organism>
<dbReference type="SUPFAM" id="SSF90123">
    <property type="entry name" value="ABC transporter transmembrane region"/>
    <property type="match status" value="1"/>
</dbReference>
<feature type="transmembrane region" description="Helical" evidence="9">
    <location>
        <begin position="12"/>
        <end position="32"/>
    </location>
</feature>
<evidence type="ECO:0000259" key="10">
    <source>
        <dbReference type="PROSITE" id="PS50893"/>
    </source>
</evidence>
<keyword evidence="2" id="KW-0813">Transport</keyword>
<evidence type="ECO:0000256" key="2">
    <source>
        <dbReference type="ARBA" id="ARBA00022448"/>
    </source>
</evidence>
<dbReference type="InterPro" id="IPR036640">
    <property type="entry name" value="ABC1_TM_sf"/>
</dbReference>
<feature type="transmembrane region" description="Helical" evidence="9">
    <location>
        <begin position="52"/>
        <end position="76"/>
    </location>
</feature>
<evidence type="ECO:0000256" key="9">
    <source>
        <dbReference type="SAM" id="Phobius"/>
    </source>
</evidence>